<comment type="caution">
    <text evidence="2">The sequence shown here is derived from an EMBL/GenBank/DDBJ whole genome shotgun (WGS) entry which is preliminary data.</text>
</comment>
<dbReference type="CDD" id="cd23451">
    <property type="entry name" value="beta-trefoil_Ricin_laminarinase"/>
    <property type="match status" value="1"/>
</dbReference>
<dbReference type="Pfam" id="PF16483">
    <property type="entry name" value="Glyco_hydro_64"/>
    <property type="match status" value="1"/>
</dbReference>
<dbReference type="Gene3D" id="2.60.110.10">
    <property type="entry name" value="Thaumatin"/>
    <property type="match status" value="1"/>
</dbReference>
<dbReference type="PANTHER" id="PTHR38165">
    <property type="match status" value="1"/>
</dbReference>
<name>A0ABU2JG50_9ACTN</name>
<dbReference type="EMBL" id="JAVREH010000049">
    <property type="protein sequence ID" value="MDT0263721.1"/>
    <property type="molecule type" value="Genomic_DNA"/>
</dbReference>
<dbReference type="SMART" id="SM00458">
    <property type="entry name" value="RICIN"/>
    <property type="match status" value="1"/>
</dbReference>
<proteinExistence type="predicted"/>
<dbReference type="InterPro" id="IPR037176">
    <property type="entry name" value="Osmotin/thaumatin-like_sf"/>
</dbReference>
<evidence type="ECO:0000313" key="2">
    <source>
        <dbReference type="EMBL" id="MDT0263721.1"/>
    </source>
</evidence>
<dbReference type="InterPro" id="IPR035992">
    <property type="entry name" value="Ricin_B-like_lectins"/>
</dbReference>
<reference evidence="3" key="1">
    <citation type="submission" date="2023-07" db="EMBL/GenBank/DDBJ databases">
        <title>30 novel species of actinomycetes from the DSMZ collection.</title>
        <authorList>
            <person name="Nouioui I."/>
        </authorList>
    </citation>
    <scope>NUCLEOTIDE SEQUENCE [LARGE SCALE GENOMIC DNA]</scope>
    <source>
        <strain evidence="3">DSM 44399</strain>
    </source>
</reference>
<dbReference type="PROSITE" id="PS50231">
    <property type="entry name" value="RICIN_B_LECTIN"/>
    <property type="match status" value="1"/>
</dbReference>
<protein>
    <submittedName>
        <fullName evidence="2">Beta-1,3-glucanase family protein</fullName>
    </submittedName>
</protein>
<dbReference type="Pfam" id="PF00652">
    <property type="entry name" value="Ricin_B_lectin"/>
    <property type="match status" value="1"/>
</dbReference>
<dbReference type="InterPro" id="IPR032477">
    <property type="entry name" value="Glyco_hydro_64"/>
</dbReference>
<dbReference type="InterPro" id="IPR000772">
    <property type="entry name" value="Ricin_B_lectin"/>
</dbReference>
<feature type="domain" description="GH64" evidence="1">
    <location>
        <begin position="36"/>
        <end position="410"/>
    </location>
</feature>
<sequence length="552" mass="57073">MHVFRFLRRTGLVAALLVLQGLVLVGLHQSTASAAAAQLPFTITNNSGRADATYVYVIARNGSTGQQGYDDAGGTWHAFAFPSSIPAGQPNPAAPDVSIPGPANGTSKTITLSPNLSGGRIYLSMGAKLQFFLTTNGLVEPAPWVLSDPNANVLYDWTEFARASNGGNGIFINTTTVDMISIPLTVSVTSTANVTQTQGIPGNRTGLFNAITALGGDWARLLQTRSSDGLPLRVLAPVHGIANGVFSPTYLDSYISAVWTYYQTHPLTVQTSLGNFTGTVSGTSMTFTNSGGTVIGTLPRPSTSDVFGCSGGTQPQNQPNETAILAVGARVCAGLNRATLSTASRVMFDTQPTTDATKFYQQSASNLYSKTVHANSLNGLAYGFAYDDVSGFAPVIDQSDPASAGMTIGSFGTSSGSTGGGGGTTAATNIVGPGGKCVDVAGDDTGVNNTAVQLWDCQAAAVDQHWTLTGGTLQTLNRCLDVTAANTANGAQLQLYDCNGTGAQQWVLQSDGSIKNPQSGRCMDSPSGATANGTRLQIWDCNGSAAQKFSKA</sequence>
<gene>
    <name evidence="2" type="ORF">RM423_20310</name>
</gene>
<dbReference type="Proteomes" id="UP001183176">
    <property type="component" value="Unassembled WGS sequence"/>
</dbReference>
<dbReference type="Gene3D" id="3.30.920.50">
    <property type="entry name" value="Beta-1,3-glucanase, C-terminal domain"/>
    <property type="match status" value="1"/>
</dbReference>
<evidence type="ECO:0000313" key="3">
    <source>
        <dbReference type="Proteomes" id="UP001183176"/>
    </source>
</evidence>
<keyword evidence="3" id="KW-1185">Reference proteome</keyword>
<dbReference type="InterPro" id="IPR037398">
    <property type="entry name" value="Glyco_hydro_64_fam"/>
</dbReference>
<dbReference type="SUPFAM" id="SSF50370">
    <property type="entry name" value="Ricin B-like lectins"/>
    <property type="match status" value="1"/>
</dbReference>
<dbReference type="PROSITE" id="PS52006">
    <property type="entry name" value="GH64"/>
    <property type="match status" value="1"/>
</dbReference>
<dbReference type="Gene3D" id="2.80.10.50">
    <property type="match status" value="1"/>
</dbReference>
<dbReference type="InterPro" id="IPR042517">
    <property type="entry name" value="Glyco_hydro_64_N_2"/>
</dbReference>
<dbReference type="PANTHER" id="PTHR38165:SF1">
    <property type="entry name" value="GLUCANASE B"/>
    <property type="match status" value="1"/>
</dbReference>
<organism evidence="2 3">
    <name type="scientific">Jatrophihabitans lederbergiae</name>
    <dbReference type="NCBI Taxonomy" id="3075547"/>
    <lineage>
        <taxon>Bacteria</taxon>
        <taxon>Bacillati</taxon>
        <taxon>Actinomycetota</taxon>
        <taxon>Actinomycetes</taxon>
        <taxon>Jatrophihabitantales</taxon>
        <taxon>Jatrophihabitantaceae</taxon>
        <taxon>Jatrophihabitans</taxon>
    </lineage>
</organism>
<accession>A0ABU2JG50</accession>
<evidence type="ECO:0000259" key="1">
    <source>
        <dbReference type="PROSITE" id="PS52006"/>
    </source>
</evidence>
<dbReference type="RefSeq" id="WP_311424866.1">
    <property type="nucleotide sequence ID" value="NZ_JAVREH010000049.1"/>
</dbReference>